<evidence type="ECO:0000313" key="2">
    <source>
        <dbReference type="EMBL" id="KAF2821446.1"/>
    </source>
</evidence>
<feature type="region of interest" description="Disordered" evidence="1">
    <location>
        <begin position="274"/>
        <end position="433"/>
    </location>
</feature>
<evidence type="ECO:0000256" key="1">
    <source>
        <dbReference type="SAM" id="MobiDB-lite"/>
    </source>
</evidence>
<dbReference type="EMBL" id="MU006237">
    <property type="protein sequence ID" value="KAF2821446.1"/>
    <property type="molecule type" value="Genomic_DNA"/>
</dbReference>
<accession>A0A6A6ZKH0</accession>
<evidence type="ECO:0000313" key="3">
    <source>
        <dbReference type="Proteomes" id="UP000799424"/>
    </source>
</evidence>
<feature type="compositionally biased region" description="Acidic residues" evidence="1">
    <location>
        <begin position="318"/>
        <end position="341"/>
    </location>
</feature>
<proteinExistence type="predicted"/>
<gene>
    <name evidence="2" type="ORF">CC86DRAFT_426730</name>
</gene>
<dbReference type="Proteomes" id="UP000799424">
    <property type="component" value="Unassembled WGS sequence"/>
</dbReference>
<organism evidence="2 3">
    <name type="scientific">Ophiobolus disseminans</name>
    <dbReference type="NCBI Taxonomy" id="1469910"/>
    <lineage>
        <taxon>Eukaryota</taxon>
        <taxon>Fungi</taxon>
        <taxon>Dikarya</taxon>
        <taxon>Ascomycota</taxon>
        <taxon>Pezizomycotina</taxon>
        <taxon>Dothideomycetes</taxon>
        <taxon>Pleosporomycetidae</taxon>
        <taxon>Pleosporales</taxon>
        <taxon>Pleosporineae</taxon>
        <taxon>Phaeosphaeriaceae</taxon>
        <taxon>Ophiobolus</taxon>
    </lineage>
</organism>
<protein>
    <submittedName>
        <fullName evidence="2">Uncharacterized protein</fullName>
    </submittedName>
</protein>
<feature type="compositionally biased region" description="Acidic residues" evidence="1">
    <location>
        <begin position="279"/>
        <end position="301"/>
    </location>
</feature>
<dbReference type="OrthoDB" id="10673004at2759"/>
<reference evidence="2" key="1">
    <citation type="journal article" date="2020" name="Stud. Mycol.">
        <title>101 Dothideomycetes genomes: a test case for predicting lifestyles and emergence of pathogens.</title>
        <authorList>
            <person name="Haridas S."/>
            <person name="Albert R."/>
            <person name="Binder M."/>
            <person name="Bloem J."/>
            <person name="Labutti K."/>
            <person name="Salamov A."/>
            <person name="Andreopoulos B."/>
            <person name="Baker S."/>
            <person name="Barry K."/>
            <person name="Bills G."/>
            <person name="Bluhm B."/>
            <person name="Cannon C."/>
            <person name="Castanera R."/>
            <person name="Culley D."/>
            <person name="Daum C."/>
            <person name="Ezra D."/>
            <person name="Gonzalez J."/>
            <person name="Henrissat B."/>
            <person name="Kuo A."/>
            <person name="Liang C."/>
            <person name="Lipzen A."/>
            <person name="Lutzoni F."/>
            <person name="Magnuson J."/>
            <person name="Mondo S."/>
            <person name="Nolan M."/>
            <person name="Ohm R."/>
            <person name="Pangilinan J."/>
            <person name="Park H.-J."/>
            <person name="Ramirez L."/>
            <person name="Alfaro M."/>
            <person name="Sun H."/>
            <person name="Tritt A."/>
            <person name="Yoshinaga Y."/>
            <person name="Zwiers L.-H."/>
            <person name="Turgeon B."/>
            <person name="Goodwin S."/>
            <person name="Spatafora J."/>
            <person name="Crous P."/>
            <person name="Grigoriev I."/>
        </authorList>
    </citation>
    <scope>NUCLEOTIDE SEQUENCE</scope>
    <source>
        <strain evidence="2">CBS 113818</strain>
    </source>
</reference>
<feature type="region of interest" description="Disordered" evidence="1">
    <location>
        <begin position="100"/>
        <end position="154"/>
    </location>
</feature>
<dbReference type="AlphaFoldDB" id="A0A6A6ZKH0"/>
<sequence length="433" mass="47382">MPRRTQFGGPSEIFPNEYSSAPRLVDLSATEHDARNPGHTRYSGLGNGVAYGQRIPDSALRELTYNANADQRELHQELHPYPVDATDKVREKIDQKYLPGAMGSYSSRGTLMRDMAGGSDAEDDDEDDTTGEFEDDDEAEGEQYNELEEDGDVNDDARHGYQIFLSSSSKHAQKAKNCAVDLAPGLDGEVRLDGSLPAHRTGWHCAEQGMVSDHHDANAGMPSYDNADDDDDEDRVFVVDPQGRHMAPCGHATDQYGCEDFCRAIGARDVGDYGAVEEGSSEGDEQVSGSDEDDEDVEGEQVDPYALEHPEYGNEQLSSDDEIEENSDEEVLGSEDEEEAETNSAELLNSLEDEEDDDRSSSKSSDDLEEDSDEEDAPALAEEIEESSNDDKDSSEEDSSDVPYVSGDEEIVDDENEGGDDGDDDGDDADDYD</sequence>
<feature type="compositionally biased region" description="Acidic residues" evidence="1">
    <location>
        <begin position="407"/>
        <end position="433"/>
    </location>
</feature>
<feature type="compositionally biased region" description="Acidic residues" evidence="1">
    <location>
        <begin position="367"/>
        <end position="400"/>
    </location>
</feature>
<name>A0A6A6ZKH0_9PLEO</name>
<keyword evidence="3" id="KW-1185">Reference proteome</keyword>
<feature type="region of interest" description="Disordered" evidence="1">
    <location>
        <begin position="213"/>
        <end position="233"/>
    </location>
</feature>
<feature type="compositionally biased region" description="Acidic residues" evidence="1">
    <location>
        <begin position="120"/>
        <end position="154"/>
    </location>
</feature>